<dbReference type="Proteomes" id="UP000192923">
    <property type="component" value="Unassembled WGS sequence"/>
</dbReference>
<evidence type="ECO:0000256" key="1">
    <source>
        <dbReference type="SAM" id="MobiDB-lite"/>
    </source>
</evidence>
<accession>A0A1Y6CUA3</accession>
<feature type="region of interest" description="Disordered" evidence="1">
    <location>
        <begin position="193"/>
        <end position="234"/>
    </location>
</feature>
<gene>
    <name evidence="2" type="ORF">SAMN02949497_1300</name>
</gene>
<sequence length="234" mass="25492">MIGAGSGGWAFLDAPKNAPRFGFQPIPCRIIPAHFPRIAAPSLWPGENRAPFTRRARLLNLGWLARKGWSWAMPWPEPRRVAGWLARTAGIAAPPPPPRTPHPPFTRPTPRILNFFQARPGCRAGGLVSGVCPPGARTGPVPKDQARRSPPPGAWGGFPSIPCHAVPWRIIAAQSEWPRPAFGRANHGIPFTRWARPPSRRASPKGAMWKSKIKPPNIGPPPGTTISMNGLPYF</sequence>
<protein>
    <submittedName>
        <fullName evidence="2">Uncharacterized protein</fullName>
    </submittedName>
</protein>
<organism evidence="2 3">
    <name type="scientific">Methylomagnum ishizawai</name>
    <dbReference type="NCBI Taxonomy" id="1760988"/>
    <lineage>
        <taxon>Bacteria</taxon>
        <taxon>Pseudomonadati</taxon>
        <taxon>Pseudomonadota</taxon>
        <taxon>Gammaproteobacteria</taxon>
        <taxon>Methylococcales</taxon>
        <taxon>Methylococcaceae</taxon>
        <taxon>Methylomagnum</taxon>
    </lineage>
</organism>
<name>A0A1Y6CUA3_9GAMM</name>
<evidence type="ECO:0000313" key="2">
    <source>
        <dbReference type="EMBL" id="SMF94001.1"/>
    </source>
</evidence>
<proteinExistence type="predicted"/>
<dbReference type="AlphaFoldDB" id="A0A1Y6CUA3"/>
<reference evidence="2 3" key="1">
    <citation type="submission" date="2016-12" db="EMBL/GenBank/DDBJ databases">
        <authorList>
            <person name="Song W.-J."/>
            <person name="Kurnit D.M."/>
        </authorList>
    </citation>
    <scope>NUCLEOTIDE SEQUENCE [LARGE SCALE GENOMIC DNA]</scope>
    <source>
        <strain evidence="2 3">175</strain>
    </source>
</reference>
<evidence type="ECO:0000313" key="3">
    <source>
        <dbReference type="Proteomes" id="UP000192923"/>
    </source>
</evidence>
<dbReference type="EMBL" id="FXAM01000001">
    <property type="protein sequence ID" value="SMF94001.1"/>
    <property type="molecule type" value="Genomic_DNA"/>
</dbReference>
<keyword evidence="3" id="KW-1185">Reference proteome</keyword>